<keyword evidence="10" id="KW-1185">Reference proteome</keyword>
<evidence type="ECO:0000256" key="4">
    <source>
        <dbReference type="ARBA" id="ARBA00023004"/>
    </source>
</evidence>
<dbReference type="CDD" id="cd02037">
    <property type="entry name" value="Mrp_NBP35"/>
    <property type="match status" value="1"/>
</dbReference>
<dbReference type="Gene3D" id="3.40.50.300">
    <property type="entry name" value="P-loop containing nucleotide triphosphate hydrolases"/>
    <property type="match status" value="1"/>
</dbReference>
<accession>D5VQD8</accession>
<keyword evidence="4 8" id="KW-0408">Iron</keyword>
<evidence type="ECO:0000256" key="3">
    <source>
        <dbReference type="ARBA" id="ARBA00022840"/>
    </source>
</evidence>
<dbReference type="InterPro" id="IPR000808">
    <property type="entry name" value="Mrp-like_CS"/>
</dbReference>
<dbReference type="eggNOG" id="arCOG00585">
    <property type="taxonomic scope" value="Archaea"/>
</dbReference>
<dbReference type="Proteomes" id="UP000002061">
    <property type="component" value="Chromosome"/>
</dbReference>
<comment type="function">
    <text evidence="6 8">Binds and transfers iron-sulfur (Fe-S) clusters to target apoproteins. Can hydrolyze ATP.</text>
</comment>
<keyword evidence="1 8" id="KW-0479">Metal-binding</keyword>
<evidence type="ECO:0000256" key="5">
    <source>
        <dbReference type="ARBA" id="ARBA00023014"/>
    </source>
</evidence>
<dbReference type="SUPFAM" id="SSF52540">
    <property type="entry name" value="P-loop containing nucleoside triphosphate hydrolases"/>
    <property type="match status" value="1"/>
</dbReference>
<evidence type="ECO:0000313" key="10">
    <source>
        <dbReference type="Proteomes" id="UP000002061"/>
    </source>
</evidence>
<dbReference type="RefSeq" id="WP_013099537.1">
    <property type="nucleotide sequence ID" value="NC_014122.1"/>
</dbReference>
<sequence>MECNGKCDSCKIKDQCPDTKKFFIQQENKIKERMSKIKYKIAILSGKGGVGKSTVSTNLAVALAKRGKKVGLLDADIHGPNVPKILGLEGYPEVREGEIIPLEKYGVKVISMANLLPDEKTPIIWRGPKVSGAIRQFLADVNWGELDYLIIDTPPGTGDVQLTIMQSIPLDGAIIVTTPEELSVLDVRKSISMAKMLKVPILGIIENMSGFVCPKCGELTYIFGVGGGEKAAKEFGVDFLGRIPIDIKAREAQDKGVPMVLMDCRAKEEFEKIIDKIIEKL</sequence>
<evidence type="ECO:0000256" key="8">
    <source>
        <dbReference type="HAMAP-Rule" id="MF_02040"/>
    </source>
</evidence>
<reference evidence="9" key="1">
    <citation type="submission" date="2010-04" db="EMBL/GenBank/DDBJ databases">
        <title>Complete sequence of Methanocaldococcus infernus ME.</title>
        <authorList>
            <consortium name="US DOE Joint Genome Institute"/>
            <person name="Lucas S."/>
            <person name="Copeland A."/>
            <person name="Lapidus A."/>
            <person name="Cheng J.-F."/>
            <person name="Bruce D."/>
            <person name="Goodwin L."/>
            <person name="Pitluck S."/>
            <person name="Munk A.C."/>
            <person name="Detter J.C."/>
            <person name="Han C."/>
            <person name="Tapia R."/>
            <person name="Land M."/>
            <person name="Hauser L."/>
            <person name="Kyrpides N."/>
            <person name="Mikhailova N."/>
            <person name="Sieprawska-Lupa M."/>
            <person name="Whitman W.B."/>
            <person name="Woyke T."/>
        </authorList>
    </citation>
    <scope>NUCLEOTIDE SEQUENCE [LARGE SCALE GENOMIC DNA]</scope>
    <source>
        <strain evidence="9">ME</strain>
    </source>
</reference>
<evidence type="ECO:0000256" key="6">
    <source>
        <dbReference type="ARBA" id="ARBA00058094"/>
    </source>
</evidence>
<dbReference type="GeneID" id="9131118"/>
<dbReference type="OrthoDB" id="8297at2157"/>
<dbReference type="PANTHER" id="PTHR42961:SF2">
    <property type="entry name" value="IRON-SULFUR PROTEIN NUBPL"/>
    <property type="match status" value="1"/>
</dbReference>
<name>D5VQD8_METIM</name>
<evidence type="ECO:0000256" key="1">
    <source>
        <dbReference type="ARBA" id="ARBA00022723"/>
    </source>
</evidence>
<dbReference type="FunFam" id="3.40.50.300:FF:001119">
    <property type="entry name" value="Iron-sulfur cluster carrier protein"/>
    <property type="match status" value="1"/>
</dbReference>
<dbReference type="EMBL" id="CP002009">
    <property type="protein sequence ID" value="ADG12791.1"/>
    <property type="molecule type" value="Genomic_DNA"/>
</dbReference>
<keyword evidence="8" id="KW-0378">Hydrolase</keyword>
<protein>
    <recommendedName>
        <fullName evidence="7 8">Iron-sulfur cluster carrier protein</fullName>
    </recommendedName>
</protein>
<dbReference type="PANTHER" id="PTHR42961">
    <property type="entry name" value="IRON-SULFUR PROTEIN NUBPL"/>
    <property type="match status" value="1"/>
</dbReference>
<feature type="binding site" evidence="8">
    <location>
        <begin position="46"/>
        <end position="53"/>
    </location>
    <ligand>
        <name>ATP</name>
        <dbReference type="ChEBI" id="CHEBI:30616"/>
    </ligand>
</feature>
<dbReference type="GO" id="GO:0016226">
    <property type="term" value="P:iron-sulfur cluster assembly"/>
    <property type="evidence" value="ECO:0007669"/>
    <property type="project" value="InterPro"/>
</dbReference>
<dbReference type="InterPro" id="IPR019591">
    <property type="entry name" value="Mrp/NBP35_ATP-bd"/>
</dbReference>
<proteinExistence type="inferred from homology"/>
<dbReference type="Pfam" id="PF10609">
    <property type="entry name" value="ParA"/>
    <property type="match status" value="1"/>
</dbReference>
<gene>
    <name evidence="9" type="ordered locus">Metin_0119</name>
</gene>
<dbReference type="HAMAP" id="MF_02040">
    <property type="entry name" value="Mrp_NBP35"/>
    <property type="match status" value="1"/>
</dbReference>
<comment type="subunit">
    <text evidence="8">Homodimer.</text>
</comment>
<dbReference type="GO" id="GO:0005524">
    <property type="term" value="F:ATP binding"/>
    <property type="evidence" value="ECO:0007669"/>
    <property type="project" value="UniProtKB-UniRule"/>
</dbReference>
<evidence type="ECO:0000313" key="9">
    <source>
        <dbReference type="EMBL" id="ADG12791.1"/>
    </source>
</evidence>
<dbReference type="GO" id="GO:0051539">
    <property type="term" value="F:4 iron, 4 sulfur cluster binding"/>
    <property type="evidence" value="ECO:0007669"/>
    <property type="project" value="TreeGrafter"/>
</dbReference>
<dbReference type="GO" id="GO:0140663">
    <property type="term" value="F:ATP-dependent FeS chaperone activity"/>
    <property type="evidence" value="ECO:0007669"/>
    <property type="project" value="InterPro"/>
</dbReference>
<dbReference type="GO" id="GO:0016887">
    <property type="term" value="F:ATP hydrolysis activity"/>
    <property type="evidence" value="ECO:0007669"/>
    <property type="project" value="UniProtKB-UniRule"/>
</dbReference>
<dbReference type="InterPro" id="IPR033756">
    <property type="entry name" value="YlxH/NBP35"/>
</dbReference>
<dbReference type="AlphaFoldDB" id="D5VQD8"/>
<dbReference type="GO" id="GO:0046872">
    <property type="term" value="F:metal ion binding"/>
    <property type="evidence" value="ECO:0007669"/>
    <property type="project" value="UniProtKB-KW"/>
</dbReference>
<dbReference type="InterPro" id="IPR044304">
    <property type="entry name" value="NUBPL-like"/>
</dbReference>
<dbReference type="KEGG" id="mif:Metin_0119"/>
<keyword evidence="3 8" id="KW-0067">ATP-binding</keyword>
<comment type="similarity">
    <text evidence="8">Belongs to the Mrp/NBP35 ATP-binding proteins family.</text>
</comment>
<dbReference type="PROSITE" id="PS01215">
    <property type="entry name" value="MRP"/>
    <property type="match status" value="1"/>
</dbReference>
<dbReference type="HOGENOM" id="CLU_024839_0_1_2"/>
<keyword evidence="2 8" id="KW-0547">Nucleotide-binding</keyword>
<keyword evidence="5 8" id="KW-0411">Iron-sulfur</keyword>
<evidence type="ECO:0000256" key="7">
    <source>
        <dbReference type="ARBA" id="ARBA00074706"/>
    </source>
</evidence>
<evidence type="ECO:0000256" key="2">
    <source>
        <dbReference type="ARBA" id="ARBA00022741"/>
    </source>
</evidence>
<dbReference type="InterPro" id="IPR027417">
    <property type="entry name" value="P-loop_NTPase"/>
</dbReference>
<dbReference type="STRING" id="573063.Metin_0119"/>
<organism evidence="9 10">
    <name type="scientific">Methanocaldococcus infernus (strain DSM 11812 / JCM 15783 / ME)</name>
    <dbReference type="NCBI Taxonomy" id="573063"/>
    <lineage>
        <taxon>Archaea</taxon>
        <taxon>Methanobacteriati</taxon>
        <taxon>Methanobacteriota</taxon>
        <taxon>Methanomada group</taxon>
        <taxon>Methanococci</taxon>
        <taxon>Methanococcales</taxon>
        <taxon>Methanocaldococcaceae</taxon>
        <taxon>Methanocaldococcus</taxon>
    </lineage>
</organism>